<dbReference type="CDD" id="cd02440">
    <property type="entry name" value="AdoMet_MTases"/>
    <property type="match status" value="1"/>
</dbReference>
<dbReference type="InterPro" id="IPR014746">
    <property type="entry name" value="Gln_synth/guanido_kin_cat_dom"/>
</dbReference>
<dbReference type="OrthoDB" id="77835at2759"/>
<protein>
    <recommendedName>
        <fullName evidence="1">Glutamine synthetase</fullName>
    </recommendedName>
</protein>
<dbReference type="SUPFAM" id="SSF54368">
    <property type="entry name" value="Glutamine synthetase, N-terminal domain"/>
    <property type="match status" value="1"/>
</dbReference>
<dbReference type="InParanoid" id="F0XKD2"/>
<evidence type="ECO:0000256" key="3">
    <source>
        <dbReference type="PROSITE-ProRule" id="PRU01331"/>
    </source>
</evidence>
<evidence type="ECO:0000256" key="2">
    <source>
        <dbReference type="ARBA" id="ARBA00022598"/>
    </source>
</evidence>
<dbReference type="GeneID" id="25978246"/>
<feature type="transmembrane region" description="Helical" evidence="5">
    <location>
        <begin position="47"/>
        <end position="64"/>
    </location>
</feature>
<dbReference type="SUPFAM" id="SSF55931">
    <property type="entry name" value="Glutamine synthetase/guanido kinase"/>
    <property type="match status" value="1"/>
</dbReference>
<dbReference type="EMBL" id="GL629787">
    <property type="protein sequence ID" value="EFX01905.1"/>
    <property type="molecule type" value="Genomic_DNA"/>
</dbReference>
<dbReference type="SUPFAM" id="SSF53335">
    <property type="entry name" value="S-adenosyl-L-methionine-dependent methyltransferases"/>
    <property type="match status" value="1"/>
</dbReference>
<dbReference type="SMART" id="SM01230">
    <property type="entry name" value="Gln-synt_C"/>
    <property type="match status" value="1"/>
</dbReference>
<evidence type="ECO:0000313" key="8">
    <source>
        <dbReference type="Proteomes" id="UP000007796"/>
    </source>
</evidence>
<feature type="domain" description="GS catalytic" evidence="6">
    <location>
        <begin position="125"/>
        <end position="515"/>
    </location>
</feature>
<sequence length="801" mass="88332">MAEESSNDGSITAEKLPQILSSDVKVKVAGVDVDGMLRGKLMSKKKFLSIVSSGFGFCSVIFGWDMHDMTYFRELRISNKENGYRDILAVPDLQTFRRIPWEDNVPFFLLRFFDPDTMAPLSVCSRGLLTSQLDKLKERGFGAMAGVEYEFFNFLTPSDTPGADRKPSTATYLANNPVQSLPPLTQGMFGYSLTRPVVNKDFYYDIFETCNKFKCDIEGWHTESGPGVYEAALEFGKIQEMADRSSLFKFAVKSVAVKYGITPCFMAKPRQGLPGNSGHVHISLVDEKTGKNLLARDTPDADAPWSDIAHLSEMGRYKRLVENFWAPVTVSWGLEHRQASVRLISPPTSKPGATRFEVRVAGADANPHFVLAAILALGWRGVEKKLPIPCPPLGKQDGAGTTNDGGERLARSLREATNRFMAPTSIAREVFGNEFVDHFGGTREHEIRQWDEAVTDCIKQVCPVSHPAGALEGRHETEVTADGKREVLYPFAFKSLDWDVYHQFRPVYPASLFSMWLAHHKSHGGSLNTAHDLGSGPGTAAAVIAHHFAKVVVSDAGAANLATARANLVPSERFAFHQGPAEQASAWLPPRSVDLSSVCMAFHYMDGEATVRSVAATLKPGGSLVAVTYGFRLLFPGNPRAETLWYGAASRETLRLLREGRIFPAAVQGLAKSMTGLDFVPLPGDLFEPGARRVYINVSPDEPRPFCFVDPDAALWQEAPSQVAPEDAREYMCDRSWGRQADTAWLRGFLASCHLGFDDTTWAVDEWQELEAIVHAQPNGTIAIEWPVSVILATRKMEGES</sequence>
<dbReference type="Gene3D" id="3.10.20.70">
    <property type="entry name" value="Glutamine synthetase, N-terminal domain"/>
    <property type="match status" value="1"/>
</dbReference>
<dbReference type="InterPro" id="IPR013216">
    <property type="entry name" value="Methyltransf_11"/>
</dbReference>
<keyword evidence="5" id="KW-0472">Membrane</keyword>
<evidence type="ECO:0000259" key="6">
    <source>
        <dbReference type="PROSITE" id="PS51987"/>
    </source>
</evidence>
<dbReference type="STRING" id="655863.F0XKD2"/>
<accession>F0XKD2</accession>
<dbReference type="PANTHER" id="PTHR43785:SF12">
    <property type="entry name" value="TYPE-1 GLUTAMINE SYNTHETASE 2"/>
    <property type="match status" value="1"/>
</dbReference>
<dbReference type="InterPro" id="IPR008146">
    <property type="entry name" value="Gln_synth_cat_dom"/>
</dbReference>
<keyword evidence="5" id="KW-0812">Transmembrane</keyword>
<dbReference type="Gene3D" id="3.30.590.10">
    <property type="entry name" value="Glutamine synthetase/guanido kinase, catalytic domain"/>
    <property type="match status" value="1"/>
</dbReference>
<dbReference type="InterPro" id="IPR036651">
    <property type="entry name" value="Gln_synt_N_sf"/>
</dbReference>
<dbReference type="Gene3D" id="3.40.50.150">
    <property type="entry name" value="Vaccinia Virus protein VP39"/>
    <property type="match status" value="1"/>
</dbReference>
<dbReference type="GO" id="GO:0006542">
    <property type="term" value="P:glutamine biosynthetic process"/>
    <property type="evidence" value="ECO:0007669"/>
    <property type="project" value="InterPro"/>
</dbReference>
<keyword evidence="5" id="KW-1133">Transmembrane helix</keyword>
<name>F0XKD2_GROCL</name>
<reference evidence="7 8" key="1">
    <citation type="journal article" date="2011" name="Proc. Natl. Acad. Sci. U.S.A.">
        <title>Genome and transcriptome analyses of the mountain pine beetle-fungal symbiont Grosmannia clavigera, a lodgepole pine pathogen.</title>
        <authorList>
            <person name="DiGuistini S."/>
            <person name="Wang Y."/>
            <person name="Liao N.Y."/>
            <person name="Taylor G."/>
            <person name="Tanguay P."/>
            <person name="Feau N."/>
            <person name="Henrissat B."/>
            <person name="Chan S.K."/>
            <person name="Hesse-Orce U."/>
            <person name="Alamouti S.M."/>
            <person name="Tsui C.K.M."/>
            <person name="Docking R.T."/>
            <person name="Levasseur A."/>
            <person name="Haridas S."/>
            <person name="Robertson G."/>
            <person name="Birol I."/>
            <person name="Holt R.A."/>
            <person name="Marra M.A."/>
            <person name="Hamelin R.C."/>
            <person name="Hirst M."/>
            <person name="Jones S.J.M."/>
            <person name="Bohlmann J."/>
            <person name="Breuil C."/>
        </authorList>
    </citation>
    <scope>NUCLEOTIDE SEQUENCE [LARGE SCALE GENOMIC DNA]</scope>
    <source>
        <strain evidence="8">kw1407 / UAMH 11150</strain>
    </source>
</reference>
<dbReference type="eggNOG" id="KOG0683">
    <property type="taxonomic scope" value="Eukaryota"/>
</dbReference>
<organism evidence="8">
    <name type="scientific">Grosmannia clavigera (strain kw1407 / UAMH 11150)</name>
    <name type="common">Blue stain fungus</name>
    <name type="synonym">Graphiocladiella clavigera</name>
    <dbReference type="NCBI Taxonomy" id="655863"/>
    <lineage>
        <taxon>Eukaryota</taxon>
        <taxon>Fungi</taxon>
        <taxon>Dikarya</taxon>
        <taxon>Ascomycota</taxon>
        <taxon>Pezizomycotina</taxon>
        <taxon>Sordariomycetes</taxon>
        <taxon>Sordariomycetidae</taxon>
        <taxon>Ophiostomatales</taxon>
        <taxon>Ophiostomataceae</taxon>
        <taxon>Leptographium</taxon>
    </lineage>
</organism>
<dbReference type="FunFam" id="3.10.20.70:FF:000013">
    <property type="entry name" value="Glutamine synthetase bacteria"/>
    <property type="match status" value="1"/>
</dbReference>
<evidence type="ECO:0000256" key="4">
    <source>
        <dbReference type="RuleBase" id="RU000384"/>
    </source>
</evidence>
<evidence type="ECO:0000256" key="5">
    <source>
        <dbReference type="SAM" id="Phobius"/>
    </source>
</evidence>
<dbReference type="GO" id="GO:0004356">
    <property type="term" value="F:glutamine synthetase activity"/>
    <property type="evidence" value="ECO:0007669"/>
    <property type="project" value="InterPro"/>
</dbReference>
<keyword evidence="2" id="KW-0436">Ligase</keyword>
<dbReference type="InterPro" id="IPR029063">
    <property type="entry name" value="SAM-dependent_MTases_sf"/>
</dbReference>
<proteinExistence type="inferred from homology"/>
<evidence type="ECO:0000313" key="7">
    <source>
        <dbReference type="EMBL" id="EFX01905.1"/>
    </source>
</evidence>
<gene>
    <name evidence="7" type="ORF">CMQ_4976</name>
</gene>
<dbReference type="Pfam" id="PF00120">
    <property type="entry name" value="Gln-synt_C"/>
    <property type="match status" value="1"/>
</dbReference>
<dbReference type="Pfam" id="PF08241">
    <property type="entry name" value="Methyltransf_11"/>
    <property type="match status" value="1"/>
</dbReference>
<keyword evidence="8" id="KW-1185">Reference proteome</keyword>
<dbReference type="GO" id="GO:0008757">
    <property type="term" value="F:S-adenosylmethionine-dependent methyltransferase activity"/>
    <property type="evidence" value="ECO:0007669"/>
    <property type="project" value="InterPro"/>
</dbReference>
<dbReference type="AlphaFoldDB" id="F0XKD2"/>
<dbReference type="PANTHER" id="PTHR43785">
    <property type="entry name" value="GAMMA-GLUTAMYLPUTRESCINE SYNTHETASE"/>
    <property type="match status" value="1"/>
</dbReference>
<dbReference type="Proteomes" id="UP000007796">
    <property type="component" value="Unassembled WGS sequence"/>
</dbReference>
<dbReference type="RefSeq" id="XP_014171387.1">
    <property type="nucleotide sequence ID" value="XM_014315912.1"/>
</dbReference>
<dbReference type="PROSITE" id="PS51987">
    <property type="entry name" value="GS_CATALYTIC"/>
    <property type="match status" value="1"/>
</dbReference>
<dbReference type="HOGENOM" id="CLU_351257_0_0_1"/>
<evidence type="ECO:0000256" key="1">
    <source>
        <dbReference type="ARBA" id="ARBA00021364"/>
    </source>
</evidence>
<comment type="similarity">
    <text evidence="3 4">Belongs to the glutamine synthetase family.</text>
</comment>